<dbReference type="Gene3D" id="6.10.340.10">
    <property type="match status" value="1"/>
</dbReference>
<dbReference type="EC" id="2.7.13.3" evidence="3"/>
<dbReference type="GO" id="GO:0000155">
    <property type="term" value="F:phosphorelay sensor kinase activity"/>
    <property type="evidence" value="ECO:0007669"/>
    <property type="project" value="TreeGrafter"/>
</dbReference>
<feature type="coiled-coil region" evidence="8">
    <location>
        <begin position="371"/>
        <end position="405"/>
    </location>
</feature>
<evidence type="ECO:0000256" key="9">
    <source>
        <dbReference type="SAM" id="Phobius"/>
    </source>
</evidence>
<protein>
    <recommendedName>
        <fullName evidence="3">histidine kinase</fullName>
        <ecNumber evidence="3">2.7.13.3</ecNumber>
    </recommendedName>
</protein>
<keyword evidence="9" id="KW-0812">Transmembrane</keyword>
<feature type="transmembrane region" description="Helical" evidence="9">
    <location>
        <begin position="313"/>
        <end position="336"/>
    </location>
</feature>
<evidence type="ECO:0000256" key="2">
    <source>
        <dbReference type="ARBA" id="ARBA00004141"/>
    </source>
</evidence>
<comment type="subcellular location">
    <subcellularLocation>
        <location evidence="2">Membrane</location>
        <topology evidence="2">Multi-pass membrane protein</topology>
    </subcellularLocation>
</comment>
<dbReference type="CDD" id="cd12912">
    <property type="entry name" value="PDC2_MCP_like"/>
    <property type="match status" value="1"/>
</dbReference>
<evidence type="ECO:0000256" key="4">
    <source>
        <dbReference type="ARBA" id="ARBA00022553"/>
    </source>
</evidence>
<dbReference type="InterPro" id="IPR050398">
    <property type="entry name" value="HssS/ArlS-like"/>
</dbReference>
<keyword evidence="8" id="KW-0175">Coiled coil</keyword>
<dbReference type="PROSITE" id="PS50885">
    <property type="entry name" value="HAMP"/>
    <property type="match status" value="1"/>
</dbReference>
<dbReference type="OrthoDB" id="1061490at2"/>
<dbReference type="SUPFAM" id="SSF158472">
    <property type="entry name" value="HAMP domain-like"/>
    <property type="match status" value="1"/>
</dbReference>
<evidence type="ECO:0000313" key="12">
    <source>
        <dbReference type="Proteomes" id="UP000184280"/>
    </source>
</evidence>
<accession>A0A1M7DW94</accession>
<keyword evidence="6" id="KW-0418">Kinase</keyword>
<dbReference type="AlphaFoldDB" id="A0A1M7DW94"/>
<gene>
    <name evidence="11" type="ORF">SAMN04488494_0866</name>
</gene>
<dbReference type="SMART" id="SM00304">
    <property type="entry name" value="HAMP"/>
    <property type="match status" value="1"/>
</dbReference>
<evidence type="ECO:0000256" key="5">
    <source>
        <dbReference type="ARBA" id="ARBA00022679"/>
    </source>
</evidence>
<keyword evidence="4" id="KW-0597">Phosphoprotein</keyword>
<dbReference type="Pfam" id="PF22673">
    <property type="entry name" value="MCP-like_PDC_1"/>
    <property type="match status" value="1"/>
</dbReference>
<evidence type="ECO:0000256" key="3">
    <source>
        <dbReference type="ARBA" id="ARBA00012438"/>
    </source>
</evidence>
<dbReference type="CDD" id="cd06225">
    <property type="entry name" value="HAMP"/>
    <property type="match status" value="1"/>
</dbReference>
<proteinExistence type="predicted"/>
<feature type="transmembrane region" description="Helical" evidence="9">
    <location>
        <begin position="7"/>
        <end position="29"/>
    </location>
</feature>
<evidence type="ECO:0000256" key="1">
    <source>
        <dbReference type="ARBA" id="ARBA00000085"/>
    </source>
</evidence>
<feature type="domain" description="HAMP" evidence="10">
    <location>
        <begin position="337"/>
        <end position="390"/>
    </location>
</feature>
<keyword evidence="9" id="KW-1133">Transmembrane helix</keyword>
<dbReference type="Proteomes" id="UP000184280">
    <property type="component" value="Unassembled WGS sequence"/>
</dbReference>
<dbReference type="PANTHER" id="PTHR45528:SF10">
    <property type="entry name" value="METHYL-ACCEPTING CHEMOTAXIS PROTEIN"/>
    <property type="match status" value="1"/>
</dbReference>
<evidence type="ECO:0000256" key="7">
    <source>
        <dbReference type="ARBA" id="ARBA00023136"/>
    </source>
</evidence>
<sequence>MQKKYKLNILIAGQTLLLLAVSLGVLFYFSHKALKNEAMRDAELTLESTVQNIDNILLSVEQSTGNMYCDLLEHVDEPERMYVYSRELVESNPNIVGCAIAFKPGYFPGKDLFMAYVHRRAFTTDIKSDLVTTDTFTDRPYTEQTWYKDPMNKGWMGWTDPLKGEDTENEPLVNFCLPFSDKSGQRVGVIAVDVSISQLSKIVLAAKPSERGYCVLMAKNGSFIVHPDKEKLQSKTVFTQMNEGADHSVLEAAEAMLSGQSGMKRFCMNDESWSVFFKPFKRVEWEGRSDWQLDWSVGVVYPDADIHSVHNKLLYLVVAITIVGLLLFFLLCGWLVRHELKPLSLLTQLTQRIAAGNYDESVSATNREDEVGHLQNRFRKMQDRLKEQTANLENETMQLHEHSDELRAAYGRIEENDRMKTSFLHYITNQMAVPAESIDRSVTTLCNNYHDISKDEIGKQVDNIERKSDMLVELLNHMAHFTDAETGKEANHD</sequence>
<keyword evidence="7 9" id="KW-0472">Membrane</keyword>
<organism evidence="11 12">
    <name type="scientific">Xylanibacter ruminicola</name>
    <name type="common">Prevotella ruminicola</name>
    <dbReference type="NCBI Taxonomy" id="839"/>
    <lineage>
        <taxon>Bacteria</taxon>
        <taxon>Pseudomonadati</taxon>
        <taxon>Bacteroidota</taxon>
        <taxon>Bacteroidia</taxon>
        <taxon>Bacteroidales</taxon>
        <taxon>Prevotellaceae</taxon>
        <taxon>Xylanibacter</taxon>
    </lineage>
</organism>
<evidence type="ECO:0000259" key="10">
    <source>
        <dbReference type="PROSITE" id="PS50885"/>
    </source>
</evidence>
<dbReference type="GO" id="GO:0005886">
    <property type="term" value="C:plasma membrane"/>
    <property type="evidence" value="ECO:0007669"/>
    <property type="project" value="TreeGrafter"/>
</dbReference>
<dbReference type="EMBL" id="FRCJ01000001">
    <property type="protein sequence ID" value="SHL83653.1"/>
    <property type="molecule type" value="Genomic_DNA"/>
</dbReference>
<dbReference type="CDD" id="cd12913">
    <property type="entry name" value="PDC1_MCP_like"/>
    <property type="match status" value="1"/>
</dbReference>
<name>A0A1M7DW94_XYLRU</name>
<evidence type="ECO:0000256" key="8">
    <source>
        <dbReference type="SAM" id="Coils"/>
    </source>
</evidence>
<dbReference type="Gene3D" id="3.30.450.20">
    <property type="entry name" value="PAS domain"/>
    <property type="match status" value="1"/>
</dbReference>
<reference evidence="11 12" key="1">
    <citation type="submission" date="2016-11" db="EMBL/GenBank/DDBJ databases">
        <authorList>
            <person name="Jaros S."/>
            <person name="Januszkiewicz K."/>
            <person name="Wedrychowicz H."/>
        </authorList>
    </citation>
    <scope>NUCLEOTIDE SEQUENCE [LARGE SCALE GENOMIC DNA]</scope>
    <source>
        <strain evidence="11 12">BPI-34</strain>
    </source>
</reference>
<comment type="catalytic activity">
    <reaction evidence="1">
        <text>ATP + protein L-histidine = ADP + protein N-phospho-L-histidine.</text>
        <dbReference type="EC" id="2.7.13.3"/>
    </reaction>
</comment>
<evidence type="ECO:0000256" key="6">
    <source>
        <dbReference type="ARBA" id="ARBA00022777"/>
    </source>
</evidence>
<dbReference type="InterPro" id="IPR003660">
    <property type="entry name" value="HAMP_dom"/>
</dbReference>
<dbReference type="RefSeq" id="WP_073043049.1">
    <property type="nucleotide sequence ID" value="NZ_FOLF01000002.1"/>
</dbReference>
<keyword evidence="5" id="KW-0808">Transferase</keyword>
<evidence type="ECO:0000313" key="11">
    <source>
        <dbReference type="EMBL" id="SHL83653.1"/>
    </source>
</evidence>
<dbReference type="PANTHER" id="PTHR45528">
    <property type="entry name" value="SENSOR HISTIDINE KINASE CPXA"/>
    <property type="match status" value="1"/>
</dbReference>
<dbReference type="Pfam" id="PF00672">
    <property type="entry name" value="HAMP"/>
    <property type="match status" value="1"/>
</dbReference>